<evidence type="ECO:0000313" key="8">
    <source>
        <dbReference type="Proteomes" id="UP001310692"/>
    </source>
</evidence>
<dbReference type="NCBIfam" id="NF006992">
    <property type="entry name" value="PRK09457.1"/>
    <property type="match status" value="1"/>
</dbReference>
<dbReference type="PANTHER" id="PTHR11699">
    <property type="entry name" value="ALDEHYDE DEHYDROGENASE-RELATED"/>
    <property type="match status" value="1"/>
</dbReference>
<keyword evidence="8" id="KW-1185">Reference proteome</keyword>
<keyword evidence="1" id="KW-0056">Arginine metabolism</keyword>
<dbReference type="PROSITE" id="PS00687">
    <property type="entry name" value="ALDEHYDE_DEHYDR_GLU"/>
    <property type="match status" value="1"/>
</dbReference>
<dbReference type="InterPro" id="IPR016161">
    <property type="entry name" value="Ald_DH/histidinol_DH"/>
</dbReference>
<protein>
    <submittedName>
        <fullName evidence="7">Succinylglutamate-semialdehyde dehydrogenase</fullName>
        <ecNumber evidence="7">1.2.1.71</ecNumber>
    </submittedName>
</protein>
<dbReference type="PROSITE" id="PS00070">
    <property type="entry name" value="ALDEHYDE_DEHYDR_CYS"/>
    <property type="match status" value="1"/>
</dbReference>
<dbReference type="Proteomes" id="UP001310692">
    <property type="component" value="Unassembled WGS sequence"/>
</dbReference>
<reference evidence="7 8" key="1">
    <citation type="submission" date="2024-01" db="EMBL/GenBank/DDBJ databases">
        <title>Hyphobacterium bacterium isolated from marine sediment.</title>
        <authorList>
            <person name="Zhao S."/>
        </authorList>
    </citation>
    <scope>NUCLEOTIDE SEQUENCE [LARGE SCALE GENOMIC DNA]</scope>
    <source>
        <strain evidence="7 8">Y60-23</strain>
    </source>
</reference>
<dbReference type="Pfam" id="PF00171">
    <property type="entry name" value="Aldedh"/>
    <property type="match status" value="1"/>
</dbReference>
<dbReference type="SUPFAM" id="SSF53720">
    <property type="entry name" value="ALDH-like"/>
    <property type="match status" value="1"/>
</dbReference>
<dbReference type="InterPro" id="IPR016163">
    <property type="entry name" value="Ald_DH_C"/>
</dbReference>
<dbReference type="InterPro" id="IPR029510">
    <property type="entry name" value="Ald_DH_CS_GLU"/>
</dbReference>
<dbReference type="InterPro" id="IPR016160">
    <property type="entry name" value="Ald_DH_CS_CYS"/>
</dbReference>
<evidence type="ECO:0000256" key="1">
    <source>
        <dbReference type="ARBA" id="ARBA00022503"/>
    </source>
</evidence>
<accession>A0ABU7M233</accession>
<proteinExistence type="inferred from homology"/>
<name>A0ABU7M233_9PROT</name>
<organism evidence="7 8">
    <name type="scientific">Hyphobacterium marinum</name>
    <dbReference type="NCBI Taxonomy" id="3116574"/>
    <lineage>
        <taxon>Bacteria</taxon>
        <taxon>Pseudomonadati</taxon>
        <taxon>Pseudomonadota</taxon>
        <taxon>Alphaproteobacteria</taxon>
        <taxon>Maricaulales</taxon>
        <taxon>Maricaulaceae</taxon>
        <taxon>Hyphobacterium</taxon>
    </lineage>
</organism>
<keyword evidence="3" id="KW-0520">NAD</keyword>
<evidence type="ECO:0000256" key="4">
    <source>
        <dbReference type="PROSITE-ProRule" id="PRU10007"/>
    </source>
</evidence>
<dbReference type="Gene3D" id="3.40.309.10">
    <property type="entry name" value="Aldehyde Dehydrogenase, Chain A, domain 2"/>
    <property type="match status" value="1"/>
</dbReference>
<evidence type="ECO:0000256" key="3">
    <source>
        <dbReference type="ARBA" id="ARBA00023027"/>
    </source>
</evidence>
<evidence type="ECO:0000259" key="6">
    <source>
        <dbReference type="Pfam" id="PF00171"/>
    </source>
</evidence>
<evidence type="ECO:0000256" key="2">
    <source>
        <dbReference type="ARBA" id="ARBA00023002"/>
    </source>
</evidence>
<comment type="caution">
    <text evidence="7">The sequence shown here is derived from an EMBL/GenBank/DDBJ whole genome shotgun (WGS) entry which is preliminary data.</text>
</comment>
<dbReference type="GO" id="GO:0043824">
    <property type="term" value="F:succinylglutamate-semialdehyde dehydrogenase activity"/>
    <property type="evidence" value="ECO:0007669"/>
    <property type="project" value="UniProtKB-EC"/>
</dbReference>
<comment type="similarity">
    <text evidence="5">Belongs to the aldehyde dehydrogenase family.</text>
</comment>
<dbReference type="EMBL" id="JAZDRO010000009">
    <property type="protein sequence ID" value="MEE2567751.1"/>
    <property type="molecule type" value="Genomic_DNA"/>
</dbReference>
<dbReference type="EC" id="1.2.1.71" evidence="7"/>
<evidence type="ECO:0000313" key="7">
    <source>
        <dbReference type="EMBL" id="MEE2567751.1"/>
    </source>
</evidence>
<sequence length="485" mass="51028">MLTGQCFIAGRWQTGRGEALVSSDPSSGAEVWSGAMADSGDVDAAFTAARAAFPGWARRPFSERRDIVERFGALLADRKDDLAQLIARETGKLLWDSQGEAAAMAGKIAISLKAYDDRTGSSESDTAFGHAQLRHKPLGVMFVLGPYNFPGHLPNGHIVPALIAGNTAVFKPSELTPGVGEYMVRLWEEAGLPAGVLNFIPGGRDAGGAALDHSDLDGVLFTGSHATGQFIHRKFAGRTGIQLALEMGGNNPLIIWSAGDSDAAARMAVHSAYITTGQRCSCARRLIIPGGAPGDAIVDALADYARRLPVAAWNDPGEAFMGPLVSAQAARTVLAAQASLIAKGARPIVEAERLEQGEAFVSAGLVDATGLDLPDEEVFGPLLTVYRAPDFDAAIELANDTAYGLSAGLVSEESRLWDEFWTRSRAGIVNWNRPTPGAASTMPFGGPGQSGNLRPSAYYAADYCAYPVATQAADTVESLPIKGLE</sequence>
<dbReference type="Gene3D" id="3.40.605.10">
    <property type="entry name" value="Aldehyde Dehydrogenase, Chain A, domain 1"/>
    <property type="match status" value="1"/>
</dbReference>
<dbReference type="NCBIfam" id="TIGR03240">
    <property type="entry name" value="arg_catab_astD"/>
    <property type="match status" value="1"/>
</dbReference>
<keyword evidence="2 5" id="KW-0560">Oxidoreductase</keyword>
<dbReference type="InterPro" id="IPR015590">
    <property type="entry name" value="Aldehyde_DH_dom"/>
</dbReference>
<dbReference type="InterPro" id="IPR017649">
    <property type="entry name" value="SuccinylGlu_semiald_DH_AstD"/>
</dbReference>
<evidence type="ECO:0000256" key="5">
    <source>
        <dbReference type="RuleBase" id="RU003345"/>
    </source>
</evidence>
<dbReference type="InterPro" id="IPR016162">
    <property type="entry name" value="Ald_DH_N"/>
</dbReference>
<gene>
    <name evidence="7" type="primary">astD</name>
    <name evidence="7" type="ORF">V0U35_13810</name>
</gene>
<dbReference type="RefSeq" id="WP_330197349.1">
    <property type="nucleotide sequence ID" value="NZ_JAZDRO010000009.1"/>
</dbReference>
<dbReference type="CDD" id="cd07095">
    <property type="entry name" value="ALDH_SGSD_AstD"/>
    <property type="match status" value="1"/>
</dbReference>
<feature type="active site" evidence="4">
    <location>
        <position position="246"/>
    </location>
</feature>
<feature type="domain" description="Aldehyde dehydrogenase" evidence="6">
    <location>
        <begin position="12"/>
        <end position="461"/>
    </location>
</feature>